<name>A0A2S9IX07_9HYPH</name>
<reference evidence="1 2" key="1">
    <citation type="submission" date="2018-02" db="EMBL/GenBank/DDBJ databases">
        <title>The draft genome of Phyllobacterium sp. 1N-3.</title>
        <authorList>
            <person name="Liu L."/>
            <person name="Li L."/>
            <person name="Zhang X."/>
            <person name="Wang T."/>
            <person name="Liang L."/>
        </authorList>
    </citation>
    <scope>NUCLEOTIDE SEQUENCE [LARGE SCALE GENOMIC DNA]</scope>
    <source>
        <strain evidence="1 2">1N-3</strain>
    </source>
</reference>
<keyword evidence="2" id="KW-1185">Reference proteome</keyword>
<accession>A0A2S9IX07</accession>
<proteinExistence type="predicted"/>
<dbReference type="Proteomes" id="UP000239434">
    <property type="component" value="Unassembled WGS sequence"/>
</dbReference>
<dbReference type="EMBL" id="PVBR01000002">
    <property type="protein sequence ID" value="PRD45057.1"/>
    <property type="molecule type" value="Genomic_DNA"/>
</dbReference>
<evidence type="ECO:0000313" key="2">
    <source>
        <dbReference type="Proteomes" id="UP000239434"/>
    </source>
</evidence>
<organism evidence="1 2">
    <name type="scientific">Phyllobacterium phragmitis</name>
    <dbReference type="NCBI Taxonomy" id="2670329"/>
    <lineage>
        <taxon>Bacteria</taxon>
        <taxon>Pseudomonadati</taxon>
        <taxon>Pseudomonadota</taxon>
        <taxon>Alphaproteobacteria</taxon>
        <taxon>Hyphomicrobiales</taxon>
        <taxon>Phyllobacteriaceae</taxon>
        <taxon>Phyllobacterium</taxon>
    </lineage>
</organism>
<gene>
    <name evidence="1" type="ORF">C5748_02175</name>
</gene>
<dbReference type="AlphaFoldDB" id="A0A2S9IX07"/>
<protein>
    <submittedName>
        <fullName evidence="1">Uncharacterized protein</fullName>
    </submittedName>
</protein>
<sequence>MAVTLAERPVNGFHSWRDGEDLIELFKHIRFGYYQDFPLEDQLMGALQDGLISMLADGMDSEDLEKISERYGIE</sequence>
<comment type="caution">
    <text evidence="1">The sequence shown here is derived from an EMBL/GenBank/DDBJ whole genome shotgun (WGS) entry which is preliminary data.</text>
</comment>
<dbReference type="RefSeq" id="WP_105740313.1">
    <property type="nucleotide sequence ID" value="NZ_PVBR01000002.1"/>
</dbReference>
<evidence type="ECO:0000313" key="1">
    <source>
        <dbReference type="EMBL" id="PRD45057.1"/>
    </source>
</evidence>